<evidence type="ECO:0000313" key="2">
    <source>
        <dbReference type="EMBL" id="PON88332.1"/>
    </source>
</evidence>
<keyword evidence="3" id="KW-1185">Reference proteome</keyword>
<keyword evidence="1" id="KW-0472">Membrane</keyword>
<gene>
    <name evidence="2" type="ORF">TorRG33x02_159190</name>
</gene>
<proteinExistence type="predicted"/>
<organism evidence="2 3">
    <name type="scientific">Trema orientale</name>
    <name type="common">Charcoal tree</name>
    <name type="synonym">Celtis orientalis</name>
    <dbReference type="NCBI Taxonomy" id="63057"/>
    <lineage>
        <taxon>Eukaryota</taxon>
        <taxon>Viridiplantae</taxon>
        <taxon>Streptophyta</taxon>
        <taxon>Embryophyta</taxon>
        <taxon>Tracheophyta</taxon>
        <taxon>Spermatophyta</taxon>
        <taxon>Magnoliopsida</taxon>
        <taxon>eudicotyledons</taxon>
        <taxon>Gunneridae</taxon>
        <taxon>Pentapetalae</taxon>
        <taxon>rosids</taxon>
        <taxon>fabids</taxon>
        <taxon>Rosales</taxon>
        <taxon>Cannabaceae</taxon>
        <taxon>Trema</taxon>
    </lineage>
</organism>
<dbReference type="InParanoid" id="A0A2P5ES35"/>
<dbReference type="EMBL" id="JXTC01000107">
    <property type="protein sequence ID" value="PON88332.1"/>
    <property type="molecule type" value="Genomic_DNA"/>
</dbReference>
<evidence type="ECO:0000313" key="3">
    <source>
        <dbReference type="Proteomes" id="UP000237000"/>
    </source>
</evidence>
<dbReference type="Proteomes" id="UP000237000">
    <property type="component" value="Unassembled WGS sequence"/>
</dbReference>
<name>A0A2P5ES35_TREOI</name>
<sequence length="92" mass="10681">MVASYPVFYAQEPSQMIWERRVRTWAVHIQASGLNGCSCLLLRWLLFQSSIRMFMERSQKKSCVFPFRHCRIASRCHIYSSASDEKSGCVSV</sequence>
<protein>
    <submittedName>
        <fullName evidence="2">Uncharacterized protein</fullName>
    </submittedName>
</protein>
<reference evidence="3" key="1">
    <citation type="submission" date="2016-06" db="EMBL/GenBank/DDBJ databases">
        <title>Parallel loss of symbiosis genes in relatives of nitrogen-fixing non-legume Parasponia.</title>
        <authorList>
            <person name="Van Velzen R."/>
            <person name="Holmer R."/>
            <person name="Bu F."/>
            <person name="Rutten L."/>
            <person name="Van Zeijl A."/>
            <person name="Liu W."/>
            <person name="Santuari L."/>
            <person name="Cao Q."/>
            <person name="Sharma T."/>
            <person name="Shen D."/>
            <person name="Roswanjaya Y."/>
            <person name="Wardhani T."/>
            <person name="Kalhor M.S."/>
            <person name="Jansen J."/>
            <person name="Van den Hoogen J."/>
            <person name="Gungor B."/>
            <person name="Hartog M."/>
            <person name="Hontelez J."/>
            <person name="Verver J."/>
            <person name="Yang W.-C."/>
            <person name="Schijlen E."/>
            <person name="Repin R."/>
            <person name="Schilthuizen M."/>
            <person name="Schranz E."/>
            <person name="Heidstra R."/>
            <person name="Miyata K."/>
            <person name="Fedorova E."/>
            <person name="Kohlen W."/>
            <person name="Bisseling T."/>
            <person name="Smit S."/>
            <person name="Geurts R."/>
        </authorList>
    </citation>
    <scope>NUCLEOTIDE SEQUENCE [LARGE SCALE GENOMIC DNA]</scope>
    <source>
        <strain evidence="3">cv. RG33-2</strain>
    </source>
</reference>
<evidence type="ECO:0000256" key="1">
    <source>
        <dbReference type="SAM" id="Phobius"/>
    </source>
</evidence>
<keyword evidence="1" id="KW-0812">Transmembrane</keyword>
<keyword evidence="1" id="KW-1133">Transmembrane helix</keyword>
<comment type="caution">
    <text evidence="2">The sequence shown here is derived from an EMBL/GenBank/DDBJ whole genome shotgun (WGS) entry which is preliminary data.</text>
</comment>
<dbReference type="AlphaFoldDB" id="A0A2P5ES35"/>
<feature type="transmembrane region" description="Helical" evidence="1">
    <location>
        <begin position="25"/>
        <end position="47"/>
    </location>
</feature>
<accession>A0A2P5ES35</accession>
<dbReference type="OrthoDB" id="10560004at2759"/>